<evidence type="ECO:0000256" key="4">
    <source>
        <dbReference type="ARBA" id="ARBA00022857"/>
    </source>
</evidence>
<keyword evidence="5" id="KW-0560">Oxidoreductase</keyword>
<keyword evidence="3" id="KW-0602">Photosynthesis</keyword>
<keyword evidence="12" id="KW-1185">Reference proteome</keyword>
<evidence type="ECO:0000313" key="11">
    <source>
        <dbReference type="EMBL" id="GCL65405.1"/>
    </source>
</evidence>
<evidence type="ECO:0000256" key="9">
    <source>
        <dbReference type="ARBA" id="ARBA00047837"/>
    </source>
</evidence>
<gene>
    <name evidence="11" type="ORF">AQPW35_44860</name>
</gene>
<keyword evidence="4" id="KW-0521">NADP</keyword>
<evidence type="ECO:0000256" key="3">
    <source>
        <dbReference type="ARBA" id="ARBA00022531"/>
    </source>
</evidence>
<dbReference type="AlphaFoldDB" id="A0A480B097"/>
<protein>
    <recommendedName>
        <fullName evidence="2">geranylgeranyl diphosphate reductase</fullName>
        <ecNumber evidence="2">1.3.1.83</ecNumber>
    </recommendedName>
    <alternativeName>
        <fullName evidence="8">Geranylgeranyl reductase</fullName>
    </alternativeName>
</protein>
<dbReference type="OrthoDB" id="103324at2"/>
<dbReference type="EMBL" id="BJCL01000016">
    <property type="protein sequence ID" value="GCL65405.1"/>
    <property type="molecule type" value="Genomic_DNA"/>
</dbReference>
<dbReference type="GO" id="GO:0071949">
    <property type="term" value="F:FAD binding"/>
    <property type="evidence" value="ECO:0007669"/>
    <property type="project" value="InterPro"/>
</dbReference>
<evidence type="ECO:0000256" key="7">
    <source>
        <dbReference type="ARBA" id="ARBA00023444"/>
    </source>
</evidence>
<dbReference type="InterPro" id="IPR036188">
    <property type="entry name" value="FAD/NAD-bd_sf"/>
</dbReference>
<dbReference type="EC" id="1.3.1.83" evidence="2"/>
<reference evidence="12" key="1">
    <citation type="submission" date="2019-03" db="EMBL/GenBank/DDBJ databases">
        <title>Aquabacterium pictum sp.nov., the first bacteriochlorophyll a-containing freshwater bacterium in the genus Aquabacterium of the class Betaproteobacteria.</title>
        <authorList>
            <person name="Hirose S."/>
            <person name="Tank M."/>
            <person name="Hara E."/>
            <person name="Tamaki H."/>
            <person name="Takaichi S."/>
            <person name="Haruta S."/>
            <person name="Hanada S."/>
        </authorList>
    </citation>
    <scope>NUCLEOTIDE SEQUENCE [LARGE SCALE GENOMIC DNA]</scope>
    <source>
        <strain evidence="12">W35</strain>
    </source>
</reference>
<comment type="caution">
    <text evidence="11">The sequence shown here is derived from an EMBL/GenBank/DDBJ whole genome shotgun (WGS) entry which is preliminary data.</text>
</comment>
<dbReference type="NCBIfam" id="TIGR02032">
    <property type="entry name" value="GG-red-SF"/>
    <property type="match status" value="1"/>
</dbReference>
<evidence type="ECO:0000256" key="2">
    <source>
        <dbReference type="ARBA" id="ARBA00012380"/>
    </source>
</evidence>
<evidence type="ECO:0000256" key="5">
    <source>
        <dbReference type="ARBA" id="ARBA00023002"/>
    </source>
</evidence>
<dbReference type="InterPro" id="IPR011777">
    <property type="entry name" value="Geranylgeranyl_Rdtase_fam"/>
</dbReference>
<dbReference type="InterPro" id="IPR050407">
    <property type="entry name" value="Geranylgeranyl_reductase"/>
</dbReference>
<evidence type="ECO:0000256" key="8">
    <source>
        <dbReference type="ARBA" id="ARBA00033069"/>
    </source>
</evidence>
<dbReference type="RefSeq" id="WP_137735120.1">
    <property type="nucleotide sequence ID" value="NZ_BJCL01000016.1"/>
</dbReference>
<evidence type="ECO:0000256" key="1">
    <source>
        <dbReference type="ARBA" id="ARBA00006632"/>
    </source>
</evidence>
<evidence type="ECO:0000259" key="10">
    <source>
        <dbReference type="Pfam" id="PF01494"/>
    </source>
</evidence>
<dbReference type="NCBIfam" id="TIGR02023">
    <property type="entry name" value="BchP-ChlP"/>
    <property type="match status" value="1"/>
</dbReference>
<evidence type="ECO:0000256" key="6">
    <source>
        <dbReference type="ARBA" id="ARBA00023171"/>
    </source>
</evidence>
<name>A0A480B097_9BURK</name>
<comment type="similarity">
    <text evidence="1">Belongs to the geranylgeranyl reductase family. ChlP subfamily.</text>
</comment>
<dbReference type="GO" id="GO:0015995">
    <property type="term" value="P:chlorophyll biosynthetic process"/>
    <property type="evidence" value="ECO:0007669"/>
    <property type="project" value="UniProtKB-KW"/>
</dbReference>
<comment type="catalytic activity">
    <reaction evidence="9">
        <text>phytyl diphosphate + 3 NADP(+) = geranylgeranyl diphosphate + 3 NADPH + 3 H(+)</text>
        <dbReference type="Rhea" id="RHEA:26229"/>
        <dbReference type="ChEBI" id="CHEBI:15378"/>
        <dbReference type="ChEBI" id="CHEBI:57533"/>
        <dbReference type="ChEBI" id="CHEBI:57783"/>
        <dbReference type="ChEBI" id="CHEBI:58349"/>
        <dbReference type="ChEBI" id="CHEBI:75434"/>
        <dbReference type="EC" id="1.3.1.83"/>
    </reaction>
</comment>
<comment type="pathway">
    <text evidence="7">Porphyrin-containing compound metabolism.</text>
</comment>
<dbReference type="PANTHER" id="PTHR42685">
    <property type="entry name" value="GERANYLGERANYL DIPHOSPHATE REDUCTASE"/>
    <property type="match status" value="1"/>
</dbReference>
<dbReference type="Gene3D" id="3.50.50.60">
    <property type="entry name" value="FAD/NAD(P)-binding domain"/>
    <property type="match status" value="1"/>
</dbReference>
<feature type="domain" description="FAD-binding" evidence="10">
    <location>
        <begin position="14"/>
        <end position="323"/>
    </location>
</feature>
<dbReference type="PANTHER" id="PTHR42685:SF4">
    <property type="entry name" value="GERANYLGERANYL DIPHOSPHATE REDUCTASE, CHLOROPLASTIC"/>
    <property type="match status" value="1"/>
</dbReference>
<organism evidence="11 12">
    <name type="scientific">Pseudaquabacterium pictum</name>
    <dbReference type="NCBI Taxonomy" id="2315236"/>
    <lineage>
        <taxon>Bacteria</taxon>
        <taxon>Pseudomonadati</taxon>
        <taxon>Pseudomonadota</taxon>
        <taxon>Betaproteobacteria</taxon>
        <taxon>Burkholderiales</taxon>
        <taxon>Sphaerotilaceae</taxon>
        <taxon>Pseudaquabacterium</taxon>
    </lineage>
</organism>
<sequence>MTPKPSTAATPETFDVVVVGGGPAGATAADDLARQGRKVLLLDRAGRIKPCGGAIPPRLIKDFAIPDSQLAARAHSARMVSPSDVRVDIPIEGGFVGMVDREHFDEWLRERAASHGAQRRSGRFERLERDADGTAMILYRPSGGDGAEADGPLWSVRAKAVIGADGARSAVAQQAIPGIEKVACVFAYHEIIALPEQQPAGYDPTRCDVVYRGSISPDFYGWVFPHGKTLSIGTGSADKGFSLRSAVATLRADAGLAGARTIRREGAPLPMKPLKRWDNGRDVVVVGDAAGVIAPSSGEGIYYAMASGRHAATAVGALLEGASPRCLGQARKLFMREHGRVFWVLGIMQRFWYSSDKRRERFVSICKDKDVQQLTFDAYMNKRLVRKKPMAHVRIFFKDMAHLLGLVRV</sequence>
<dbReference type="GO" id="GO:0015979">
    <property type="term" value="P:photosynthesis"/>
    <property type="evidence" value="ECO:0007669"/>
    <property type="project" value="UniProtKB-KW"/>
</dbReference>
<dbReference type="SUPFAM" id="SSF51905">
    <property type="entry name" value="FAD/NAD(P)-binding domain"/>
    <property type="match status" value="1"/>
</dbReference>
<dbReference type="Pfam" id="PF01494">
    <property type="entry name" value="FAD_binding_3"/>
    <property type="match status" value="1"/>
</dbReference>
<proteinExistence type="inferred from homology"/>
<dbReference type="InterPro" id="IPR010253">
    <property type="entry name" value="BchP_ChlP_pln/prok"/>
</dbReference>
<keyword evidence="6" id="KW-0149">Chlorophyll biosynthesis</keyword>
<dbReference type="PRINTS" id="PR00420">
    <property type="entry name" value="RNGMNOXGNASE"/>
</dbReference>
<dbReference type="Proteomes" id="UP000301751">
    <property type="component" value="Unassembled WGS sequence"/>
</dbReference>
<dbReference type="GO" id="GO:0102067">
    <property type="term" value="F:geranylgeranyl diphosphate reductase activity"/>
    <property type="evidence" value="ECO:0007669"/>
    <property type="project" value="UniProtKB-EC"/>
</dbReference>
<accession>A0A480B097</accession>
<evidence type="ECO:0000313" key="12">
    <source>
        <dbReference type="Proteomes" id="UP000301751"/>
    </source>
</evidence>
<dbReference type="GO" id="GO:0045550">
    <property type="term" value="F:geranylgeranyl reductase activity"/>
    <property type="evidence" value="ECO:0007669"/>
    <property type="project" value="InterPro"/>
</dbReference>
<dbReference type="InterPro" id="IPR002938">
    <property type="entry name" value="FAD-bd"/>
</dbReference>